<feature type="transmembrane region" description="Helical" evidence="7">
    <location>
        <begin position="403"/>
        <end position="423"/>
    </location>
</feature>
<feature type="transmembrane region" description="Helical" evidence="7">
    <location>
        <begin position="298"/>
        <end position="319"/>
    </location>
</feature>
<dbReference type="InterPro" id="IPR013057">
    <property type="entry name" value="AA_transpt_TM"/>
</dbReference>
<evidence type="ECO:0000313" key="10">
    <source>
        <dbReference type="Proteomes" id="UP001396334"/>
    </source>
</evidence>
<reference evidence="9 10" key="1">
    <citation type="journal article" date="2024" name="G3 (Bethesda)">
        <title>Genome assembly of Hibiscus sabdariffa L. provides insights into metabolisms of medicinal natural products.</title>
        <authorList>
            <person name="Kim T."/>
        </authorList>
    </citation>
    <scope>NUCLEOTIDE SEQUENCE [LARGE SCALE GENOMIC DNA]</scope>
    <source>
        <strain evidence="9">TK-2024</strain>
        <tissue evidence="9">Old leaves</tissue>
    </source>
</reference>
<feature type="transmembrane region" description="Helical" evidence="7">
    <location>
        <begin position="30"/>
        <end position="52"/>
    </location>
</feature>
<dbReference type="EMBL" id="JBBPBN010000037">
    <property type="protein sequence ID" value="KAK9000652.1"/>
    <property type="molecule type" value="Genomic_DNA"/>
</dbReference>
<feature type="domain" description="Amino acid transporter transmembrane" evidence="8">
    <location>
        <begin position="277"/>
        <end position="485"/>
    </location>
</feature>
<name>A0ABR2QJG6_9ROSI</name>
<keyword evidence="2" id="KW-0813">Transport</keyword>
<evidence type="ECO:0000259" key="8">
    <source>
        <dbReference type="Pfam" id="PF01490"/>
    </source>
</evidence>
<gene>
    <name evidence="9" type="ORF">V6N11_081141</name>
</gene>
<feature type="transmembrane region" description="Helical" evidence="7">
    <location>
        <begin position="184"/>
        <end position="206"/>
    </location>
</feature>
<sequence length="499" mass="54468">MELETGKHTVAEYVDDDDGSKRTGKPYSTLGTWVSASAHIITAVIGSGVLSLSWGIAQLGWIAGPIALVIFSVITWFTSILLADCCRDPVTGTRCSCYMDAVKSNLGGINNKFCGIAQYVNLVGVTIGYSITSAISMAAIKRSGCFHNRGHAAGCHVKNNMFIITFGIIEIILSQIPNFHDLSWLSVVAAVMSFAYSCIGVGLSIAKVAGGSHASTSLTGTTVGVDVTNWQKIWNCLEALGNIAFAYAFSNVLIEIQATLLGSMTFFFSWKVTKRLIFMKLQDTLKSSPPENESMKKATSVGVSVTTVFYISCGVLGYASFGNAAPGNFLTGFGFYEPFWLIDIANLCIIIHLVGAYQVFCQPIFKKVEDWCLNQWPNNNFIKESPPIKLPLFGDYTFSTFRVVWRTTYVIVTTVVAMILPFFNGILGLLGAASFWPLTVYFPIQMHIARENIRPFCWKWIWLNILVVACLIISVLAAAGSIAVIAKDLQTYSPFTSVS</sequence>
<evidence type="ECO:0000256" key="5">
    <source>
        <dbReference type="ARBA" id="ARBA00022989"/>
    </source>
</evidence>
<comment type="caution">
    <text evidence="9">The sequence shown here is derived from an EMBL/GenBank/DDBJ whole genome shotgun (WGS) entry which is preliminary data.</text>
</comment>
<feature type="transmembrane region" description="Helical" evidence="7">
    <location>
        <begin position="429"/>
        <end position="449"/>
    </location>
</feature>
<organism evidence="9 10">
    <name type="scientific">Hibiscus sabdariffa</name>
    <name type="common">roselle</name>
    <dbReference type="NCBI Taxonomy" id="183260"/>
    <lineage>
        <taxon>Eukaryota</taxon>
        <taxon>Viridiplantae</taxon>
        <taxon>Streptophyta</taxon>
        <taxon>Embryophyta</taxon>
        <taxon>Tracheophyta</taxon>
        <taxon>Spermatophyta</taxon>
        <taxon>Magnoliopsida</taxon>
        <taxon>eudicotyledons</taxon>
        <taxon>Gunneridae</taxon>
        <taxon>Pentapetalae</taxon>
        <taxon>rosids</taxon>
        <taxon>malvids</taxon>
        <taxon>Malvales</taxon>
        <taxon>Malvaceae</taxon>
        <taxon>Malvoideae</taxon>
        <taxon>Hibiscus</taxon>
    </lineage>
</organism>
<accession>A0ABR2QJG6</accession>
<feature type="transmembrane region" description="Helical" evidence="7">
    <location>
        <begin position="161"/>
        <end position="178"/>
    </location>
</feature>
<protein>
    <recommendedName>
        <fullName evidence="8">Amino acid transporter transmembrane domain-containing protein</fullName>
    </recommendedName>
</protein>
<proteinExistence type="predicted"/>
<evidence type="ECO:0000256" key="7">
    <source>
        <dbReference type="SAM" id="Phobius"/>
    </source>
</evidence>
<evidence type="ECO:0000256" key="4">
    <source>
        <dbReference type="ARBA" id="ARBA00022970"/>
    </source>
</evidence>
<keyword evidence="4" id="KW-0029">Amino-acid transport</keyword>
<evidence type="ECO:0000256" key="1">
    <source>
        <dbReference type="ARBA" id="ARBA00004370"/>
    </source>
</evidence>
<evidence type="ECO:0000313" key="9">
    <source>
        <dbReference type="EMBL" id="KAK9000652.1"/>
    </source>
</evidence>
<comment type="subcellular location">
    <subcellularLocation>
        <location evidence="1">Membrane</location>
    </subcellularLocation>
</comment>
<dbReference type="Pfam" id="PF01490">
    <property type="entry name" value="Aa_trans"/>
    <property type="match status" value="2"/>
</dbReference>
<keyword evidence="10" id="KW-1185">Reference proteome</keyword>
<feature type="domain" description="Amino acid transporter transmembrane" evidence="8">
    <location>
        <begin position="31"/>
        <end position="260"/>
    </location>
</feature>
<evidence type="ECO:0000256" key="6">
    <source>
        <dbReference type="ARBA" id="ARBA00023136"/>
    </source>
</evidence>
<feature type="transmembrane region" description="Helical" evidence="7">
    <location>
        <begin position="116"/>
        <end position="140"/>
    </location>
</feature>
<evidence type="ECO:0000256" key="2">
    <source>
        <dbReference type="ARBA" id="ARBA00022448"/>
    </source>
</evidence>
<keyword evidence="3 7" id="KW-0812">Transmembrane</keyword>
<dbReference type="Proteomes" id="UP001396334">
    <property type="component" value="Unassembled WGS sequence"/>
</dbReference>
<evidence type="ECO:0000256" key="3">
    <source>
        <dbReference type="ARBA" id="ARBA00022692"/>
    </source>
</evidence>
<feature type="transmembrane region" description="Helical" evidence="7">
    <location>
        <begin position="461"/>
        <end position="486"/>
    </location>
</feature>
<feature type="transmembrane region" description="Helical" evidence="7">
    <location>
        <begin position="59"/>
        <end position="83"/>
    </location>
</feature>
<keyword evidence="5 7" id="KW-1133">Transmembrane helix</keyword>
<feature type="transmembrane region" description="Helical" evidence="7">
    <location>
        <begin position="339"/>
        <end position="360"/>
    </location>
</feature>
<keyword evidence="6 7" id="KW-0472">Membrane</keyword>
<dbReference type="PANTHER" id="PTHR48017">
    <property type="entry name" value="OS05G0424000 PROTEIN-RELATED"/>
    <property type="match status" value="1"/>
</dbReference>